<dbReference type="Pfam" id="PF13830">
    <property type="entry name" value="DUF4192"/>
    <property type="match status" value="1"/>
</dbReference>
<reference evidence="1 2" key="1">
    <citation type="submission" date="2020-08" db="EMBL/GenBank/DDBJ databases">
        <title>Genomic Encyclopedia of Type Strains, Phase IV (KMG-IV): sequencing the most valuable type-strain genomes for metagenomic binning, comparative biology and taxonomic classification.</title>
        <authorList>
            <person name="Goeker M."/>
        </authorList>
    </citation>
    <scope>NUCLEOTIDE SEQUENCE [LARGE SCALE GENOMIC DNA]</scope>
    <source>
        <strain evidence="1 2">YIM 65646</strain>
    </source>
</reference>
<keyword evidence="2" id="KW-1185">Reference proteome</keyword>
<evidence type="ECO:0000313" key="2">
    <source>
        <dbReference type="Proteomes" id="UP000548476"/>
    </source>
</evidence>
<dbReference type="InterPro" id="IPR025447">
    <property type="entry name" value="DUF4192"/>
</dbReference>
<accession>A0A841FSI3</accession>
<gene>
    <name evidence="1" type="ORF">HNR73_003346</name>
</gene>
<sequence length="354" mass="38122">MAISATETTRIRLGSPEDLLAATPYLLGYHPSESIAFLGLASGDVKVTGRYDLSGSGAPRDPTRVVENLSRQGVDSVLLLGYGPPGHVTVDMDILRDALAQAGLPVREALRVTEGRYWSYLCPGVDCCPVEGTAFDLAGERVSAAMTFAGLQALPKREDVAALIAPCEAEARAEVRAALAAKSASLSEELLGARDTTARWDAWRDEGVMLLRRVVAEVRESGRLPEVGDIASLCLLLGHDRIRDEAWALVDENEPEALVPLWVRLVRHAEPEHVPVTASLLSYAAWRAGNGALSRIAVERALEAQPDYRLGLMLTDVLNAAISPTALPPITREWIAATYAEDAACEEEVRDVPV</sequence>
<dbReference type="Proteomes" id="UP000548476">
    <property type="component" value="Unassembled WGS sequence"/>
</dbReference>
<proteinExistence type="predicted"/>
<name>A0A841FSI3_9ACTN</name>
<dbReference type="AlphaFoldDB" id="A0A841FSI3"/>
<evidence type="ECO:0008006" key="3">
    <source>
        <dbReference type="Google" id="ProtNLM"/>
    </source>
</evidence>
<organism evidence="1 2">
    <name type="scientific">Phytomonospora endophytica</name>
    <dbReference type="NCBI Taxonomy" id="714109"/>
    <lineage>
        <taxon>Bacteria</taxon>
        <taxon>Bacillati</taxon>
        <taxon>Actinomycetota</taxon>
        <taxon>Actinomycetes</taxon>
        <taxon>Micromonosporales</taxon>
        <taxon>Micromonosporaceae</taxon>
        <taxon>Phytomonospora</taxon>
    </lineage>
</organism>
<evidence type="ECO:0000313" key="1">
    <source>
        <dbReference type="EMBL" id="MBB6035489.1"/>
    </source>
</evidence>
<dbReference type="RefSeq" id="WP_184788336.1">
    <property type="nucleotide sequence ID" value="NZ_BONT01000002.1"/>
</dbReference>
<comment type="caution">
    <text evidence="1">The sequence shown here is derived from an EMBL/GenBank/DDBJ whole genome shotgun (WGS) entry which is preliminary data.</text>
</comment>
<dbReference type="EMBL" id="JACHGT010000006">
    <property type="protein sequence ID" value="MBB6035489.1"/>
    <property type="molecule type" value="Genomic_DNA"/>
</dbReference>
<protein>
    <recommendedName>
        <fullName evidence="3">DUF4192 domain-containing protein</fullName>
    </recommendedName>
</protein>